<protein>
    <submittedName>
        <fullName evidence="1">Uncharacterized protein</fullName>
    </submittedName>
</protein>
<proteinExistence type="predicted"/>
<reference evidence="1" key="1">
    <citation type="submission" date="2022-01" db="EMBL/GenBank/DDBJ databases">
        <authorList>
            <person name="King R."/>
        </authorList>
    </citation>
    <scope>NUCLEOTIDE SEQUENCE</scope>
</reference>
<dbReference type="Proteomes" id="UP001153636">
    <property type="component" value="Chromosome 4"/>
</dbReference>
<evidence type="ECO:0000313" key="2">
    <source>
        <dbReference type="Proteomes" id="UP001153636"/>
    </source>
</evidence>
<dbReference type="AlphaFoldDB" id="A0A9P0GDE4"/>
<organism evidence="1 2">
    <name type="scientific">Psylliodes chrysocephalus</name>
    <dbReference type="NCBI Taxonomy" id="3402493"/>
    <lineage>
        <taxon>Eukaryota</taxon>
        <taxon>Metazoa</taxon>
        <taxon>Ecdysozoa</taxon>
        <taxon>Arthropoda</taxon>
        <taxon>Hexapoda</taxon>
        <taxon>Insecta</taxon>
        <taxon>Pterygota</taxon>
        <taxon>Neoptera</taxon>
        <taxon>Endopterygota</taxon>
        <taxon>Coleoptera</taxon>
        <taxon>Polyphaga</taxon>
        <taxon>Cucujiformia</taxon>
        <taxon>Chrysomeloidea</taxon>
        <taxon>Chrysomelidae</taxon>
        <taxon>Galerucinae</taxon>
        <taxon>Alticini</taxon>
        <taxon>Psylliodes</taxon>
    </lineage>
</organism>
<evidence type="ECO:0000313" key="1">
    <source>
        <dbReference type="EMBL" id="CAH1109278.1"/>
    </source>
</evidence>
<sequence length="128" mass="14585">MWTGFNCNLLPDNSLKQRDSYLTPMNLSPINTAIVINTMEQAQAIDLKSSRIKIYAKPVTDLVNILEKNFNPFDSSLDRDNLYDIATAKPTTAGVAKCLLNIEKNGDILRKQFINKCADNKKRFRKIY</sequence>
<dbReference type="OrthoDB" id="6767894at2759"/>
<keyword evidence="2" id="KW-1185">Reference proteome</keyword>
<gene>
    <name evidence="1" type="ORF">PSYICH_LOCUS9932</name>
</gene>
<dbReference type="EMBL" id="OV651816">
    <property type="protein sequence ID" value="CAH1109278.1"/>
    <property type="molecule type" value="Genomic_DNA"/>
</dbReference>
<name>A0A9P0GDE4_9CUCU</name>
<accession>A0A9P0GDE4</accession>